<dbReference type="EMBL" id="FNGA01000007">
    <property type="protein sequence ID" value="SDL60740.1"/>
    <property type="molecule type" value="Genomic_DNA"/>
</dbReference>
<dbReference type="Gene3D" id="3.40.50.170">
    <property type="entry name" value="Formyl transferase, N-terminal domain"/>
    <property type="match status" value="1"/>
</dbReference>
<dbReference type="SUPFAM" id="SSF53328">
    <property type="entry name" value="Formyltransferase"/>
    <property type="match status" value="1"/>
</dbReference>
<feature type="domain" description="Formyl transferase N-terminal" evidence="1">
    <location>
        <begin position="141"/>
        <end position="222"/>
    </location>
</feature>
<accession>A0A1G9LFM2</accession>
<keyword evidence="3" id="KW-1185">Reference proteome</keyword>
<proteinExistence type="predicted"/>
<dbReference type="InterPro" id="IPR002376">
    <property type="entry name" value="Formyl_transf_N"/>
</dbReference>
<dbReference type="STRING" id="246191.SAMN05660337_3365"/>
<dbReference type="Proteomes" id="UP000199053">
    <property type="component" value="Unassembled WGS sequence"/>
</dbReference>
<sequence length="315" mass="35548">MEQDAMDYEKDLLIKLKVDNPGREIFPLPECNWGHSVTPASDENPTKTGNGLKVLIIGSWTLGMLAFDAVRELERERPDKVNIVGFVTDDPLDPNARISEHKRFWNYYAKHRQELYEFHILEEALRFGVPCFTGEVKSDVFRSLLAKWKPEAVVVAGFGQLIDTPIIQYPDYGIYNVHPADLRNGYGAGPDPWGDLVTRRAQTMRVSIHQVSEEIDAGSVVGVSPSVNVRLAEGECTDDVRLIGEKTFMPVKAMVEELVRRLCSNWESDCPCTINRMDLESCFSLPEKEALMRPIDPEKRGTLLPLSPLCVRDTV</sequence>
<dbReference type="OrthoDB" id="5405975at2"/>
<gene>
    <name evidence="2" type="ORF">SAMN05660337_3365</name>
</gene>
<organism evidence="2 3">
    <name type="scientific">Maridesulfovibrio ferrireducens</name>
    <dbReference type="NCBI Taxonomy" id="246191"/>
    <lineage>
        <taxon>Bacteria</taxon>
        <taxon>Pseudomonadati</taxon>
        <taxon>Thermodesulfobacteriota</taxon>
        <taxon>Desulfovibrionia</taxon>
        <taxon>Desulfovibrionales</taxon>
        <taxon>Desulfovibrionaceae</taxon>
        <taxon>Maridesulfovibrio</taxon>
    </lineage>
</organism>
<dbReference type="Pfam" id="PF00551">
    <property type="entry name" value="Formyl_trans_N"/>
    <property type="match status" value="1"/>
</dbReference>
<dbReference type="GO" id="GO:0016740">
    <property type="term" value="F:transferase activity"/>
    <property type="evidence" value="ECO:0007669"/>
    <property type="project" value="UniProtKB-KW"/>
</dbReference>
<evidence type="ECO:0000313" key="2">
    <source>
        <dbReference type="EMBL" id="SDL60740.1"/>
    </source>
</evidence>
<protein>
    <submittedName>
        <fullName evidence="2">Formyl transferase</fullName>
    </submittedName>
</protein>
<evidence type="ECO:0000313" key="3">
    <source>
        <dbReference type="Proteomes" id="UP000199053"/>
    </source>
</evidence>
<keyword evidence="2" id="KW-0808">Transferase</keyword>
<dbReference type="AlphaFoldDB" id="A0A1G9LFM2"/>
<name>A0A1G9LFM2_9BACT</name>
<dbReference type="InterPro" id="IPR036477">
    <property type="entry name" value="Formyl_transf_N_sf"/>
</dbReference>
<reference evidence="3" key="1">
    <citation type="submission" date="2016-10" db="EMBL/GenBank/DDBJ databases">
        <authorList>
            <person name="Varghese N."/>
            <person name="Submissions S."/>
        </authorList>
    </citation>
    <scope>NUCLEOTIDE SEQUENCE [LARGE SCALE GENOMIC DNA]</scope>
    <source>
        <strain evidence="3">DSM 16995</strain>
    </source>
</reference>
<evidence type="ECO:0000259" key="1">
    <source>
        <dbReference type="Pfam" id="PF00551"/>
    </source>
</evidence>